<dbReference type="Proteomes" id="UP001418444">
    <property type="component" value="Unassembled WGS sequence"/>
</dbReference>
<reference evidence="4" key="1">
    <citation type="journal article" date="2019" name="Int. J. Syst. Evol. Microbiol.">
        <title>The Global Catalogue of Microorganisms (GCM) 10K type strain sequencing project: providing services to taxonomists for standard genome sequencing and annotation.</title>
        <authorList>
            <consortium name="The Broad Institute Genomics Platform"/>
            <consortium name="The Broad Institute Genome Sequencing Center for Infectious Disease"/>
            <person name="Wu L."/>
            <person name="Ma J."/>
        </authorList>
    </citation>
    <scope>NUCLEOTIDE SEQUENCE [LARGE SCALE GENOMIC DNA]</scope>
    <source>
        <strain evidence="4">JCM 16923</strain>
    </source>
</reference>
<dbReference type="NCBIfam" id="NF033539">
    <property type="entry name" value="transpos_IS1380"/>
    <property type="match status" value="1"/>
</dbReference>
<dbReference type="EMBL" id="BAAAZW010000005">
    <property type="protein sequence ID" value="GAA3959969.1"/>
    <property type="molecule type" value="Genomic_DNA"/>
</dbReference>
<evidence type="ECO:0000256" key="1">
    <source>
        <dbReference type="SAM" id="MobiDB-lite"/>
    </source>
</evidence>
<evidence type="ECO:0000313" key="3">
    <source>
        <dbReference type="EMBL" id="GAA3959969.1"/>
    </source>
</evidence>
<comment type="caution">
    <text evidence="3">The sequence shown here is derived from an EMBL/GenBank/DDBJ whole genome shotgun (WGS) entry which is preliminary data.</text>
</comment>
<dbReference type="InterPro" id="IPR025668">
    <property type="entry name" value="Tnp_DDE_dom"/>
</dbReference>
<dbReference type="InterPro" id="IPR047960">
    <property type="entry name" value="Transpos_IS1380"/>
</dbReference>
<gene>
    <name evidence="3" type="ORF">GCM10022231_19790</name>
</gene>
<dbReference type="Pfam" id="PF13701">
    <property type="entry name" value="DDE_Tnp_1_4"/>
    <property type="match status" value="1"/>
</dbReference>
<evidence type="ECO:0000313" key="4">
    <source>
        <dbReference type="Proteomes" id="UP001418444"/>
    </source>
</evidence>
<name>A0ABP7P669_9ACTN</name>
<sequence>MKSSGSFRRLKVSADGSGVVSHAGLGMLREIAEYTGLTCGLDDAVADTYRGPWIHSPGQVLTDMAVAVADGASAITGIQVLGDRQDVFGPVASMPTAWRVLDRVDTGHLPGVRAARAEARQKAWAAGAGPDLSRELRIDLDATITLAHSEKENAAATWKRTFGFHPLLAFLDRPDIAGGEALGGLLRPGNAGSNTAADHIEVLDMALASLPVQARPTPGAPGSQPVVVRSDSAGATRAFAAACRERGVGFSFGFPVDFRIKNLVDGIPEQCWHPAIEDDGIRDGAWVTEVTPNIDLSAWPEGSRLILRKERPHPGGAAEVHRLRWHAHHRIPHRHRAPGDRRKRCWLGTAPPPACSGGGPDPAGQSHRATQPALPRLQ</sequence>
<protein>
    <recommendedName>
        <fullName evidence="2">Transposase DDE domain-containing protein</fullName>
    </recommendedName>
</protein>
<evidence type="ECO:0000259" key="2">
    <source>
        <dbReference type="Pfam" id="PF13701"/>
    </source>
</evidence>
<proteinExistence type="predicted"/>
<accession>A0ABP7P669</accession>
<feature type="region of interest" description="Disordered" evidence="1">
    <location>
        <begin position="331"/>
        <end position="378"/>
    </location>
</feature>
<feature type="domain" description="Transposase DDE" evidence="2">
    <location>
        <begin position="6"/>
        <end position="315"/>
    </location>
</feature>
<keyword evidence="4" id="KW-1185">Reference proteome</keyword>
<organism evidence="3 4">
    <name type="scientific">Gordonia caeni</name>
    <dbReference type="NCBI Taxonomy" id="1007097"/>
    <lineage>
        <taxon>Bacteria</taxon>
        <taxon>Bacillati</taxon>
        <taxon>Actinomycetota</taxon>
        <taxon>Actinomycetes</taxon>
        <taxon>Mycobacteriales</taxon>
        <taxon>Gordoniaceae</taxon>
        <taxon>Gordonia</taxon>
    </lineage>
</organism>
<feature type="compositionally biased region" description="Basic residues" evidence="1">
    <location>
        <begin position="331"/>
        <end position="345"/>
    </location>
</feature>